<feature type="transmembrane region" description="Helical" evidence="2">
    <location>
        <begin position="21"/>
        <end position="44"/>
    </location>
</feature>
<name>A0A8S5TWG7_9CAUD</name>
<sequence length="102" mass="12098">MFPMCLFNWRKIMQREKWKTMDVILVILAIFLLVFVIVMIAIYIRTGGIPDTLCTCVFSVCGGECGVMGWIKTTKDRHLSRQYELEDRETDKKERMEERENE</sequence>
<feature type="region of interest" description="Disordered" evidence="1">
    <location>
        <begin position="81"/>
        <end position="102"/>
    </location>
</feature>
<keyword evidence="2" id="KW-0472">Membrane</keyword>
<protein>
    <submittedName>
        <fullName evidence="3">Vesicle-associated membrane protein 2</fullName>
    </submittedName>
</protein>
<proteinExistence type="predicted"/>
<keyword evidence="2" id="KW-1133">Transmembrane helix</keyword>
<keyword evidence="2" id="KW-0812">Transmembrane</keyword>
<accession>A0A8S5TWG7</accession>
<evidence type="ECO:0000313" key="3">
    <source>
        <dbReference type="EMBL" id="DAF86548.1"/>
    </source>
</evidence>
<organism evidence="3">
    <name type="scientific">Myoviridae sp. ctaUM17</name>
    <dbReference type="NCBI Taxonomy" id="2825133"/>
    <lineage>
        <taxon>Viruses</taxon>
        <taxon>Duplodnaviria</taxon>
        <taxon>Heunggongvirae</taxon>
        <taxon>Uroviricota</taxon>
        <taxon>Caudoviricetes</taxon>
    </lineage>
</organism>
<evidence type="ECO:0000256" key="2">
    <source>
        <dbReference type="SAM" id="Phobius"/>
    </source>
</evidence>
<feature type="transmembrane region" description="Helical" evidence="2">
    <location>
        <begin position="50"/>
        <end position="71"/>
    </location>
</feature>
<evidence type="ECO:0000256" key="1">
    <source>
        <dbReference type="SAM" id="MobiDB-lite"/>
    </source>
</evidence>
<dbReference type="EMBL" id="BK015948">
    <property type="protein sequence ID" value="DAF86548.1"/>
    <property type="molecule type" value="Genomic_DNA"/>
</dbReference>
<reference evidence="3" key="1">
    <citation type="journal article" date="2021" name="Proc. Natl. Acad. Sci. U.S.A.">
        <title>A Catalog of Tens of Thousands of Viruses from Human Metagenomes Reveals Hidden Associations with Chronic Diseases.</title>
        <authorList>
            <person name="Tisza M.J."/>
            <person name="Buck C.B."/>
        </authorList>
    </citation>
    <scope>NUCLEOTIDE SEQUENCE</scope>
    <source>
        <strain evidence="3">CtaUM17</strain>
    </source>
</reference>